<gene>
    <name evidence="9" type="ORF">DYB25_000245</name>
</gene>
<dbReference type="Gene3D" id="1.10.10.60">
    <property type="entry name" value="Homeodomain-like"/>
    <property type="match status" value="1"/>
</dbReference>
<dbReference type="PROSITE" id="PS51293">
    <property type="entry name" value="SANT"/>
    <property type="match status" value="1"/>
</dbReference>
<evidence type="ECO:0000256" key="1">
    <source>
        <dbReference type="ARBA" id="ARBA00023015"/>
    </source>
</evidence>
<dbReference type="CDD" id="cd00167">
    <property type="entry name" value="SANT"/>
    <property type="match status" value="1"/>
</dbReference>
<dbReference type="InterPro" id="IPR017930">
    <property type="entry name" value="Myb_dom"/>
</dbReference>
<feature type="compositionally biased region" description="Low complexity" evidence="5">
    <location>
        <begin position="133"/>
        <end position="146"/>
    </location>
</feature>
<evidence type="ECO:0000259" key="7">
    <source>
        <dbReference type="PROSITE" id="PS51293"/>
    </source>
</evidence>
<feature type="compositionally biased region" description="Polar residues" evidence="5">
    <location>
        <begin position="114"/>
        <end position="124"/>
    </location>
</feature>
<dbReference type="PROSITE" id="PS51294">
    <property type="entry name" value="HTH_MYB"/>
    <property type="match status" value="1"/>
</dbReference>
<dbReference type="Proteomes" id="UP000266239">
    <property type="component" value="Unassembled WGS sequence"/>
</dbReference>
<dbReference type="InterPro" id="IPR001005">
    <property type="entry name" value="SANT/Myb"/>
</dbReference>
<dbReference type="EMBL" id="QUTA01006219">
    <property type="protein sequence ID" value="RHY12142.1"/>
    <property type="molecule type" value="Genomic_DNA"/>
</dbReference>
<dbReference type="AlphaFoldDB" id="A0A397AWY8"/>
<evidence type="ECO:0000313" key="10">
    <source>
        <dbReference type="Proteomes" id="UP000266239"/>
    </source>
</evidence>
<keyword evidence="1" id="KW-0805">Transcription regulation</keyword>
<dbReference type="SMART" id="SM00717">
    <property type="entry name" value="SANT"/>
    <property type="match status" value="1"/>
</dbReference>
<dbReference type="InterPro" id="IPR017884">
    <property type="entry name" value="SANT_dom"/>
</dbReference>
<feature type="domain" description="SANT" evidence="7">
    <location>
        <begin position="38"/>
        <end position="73"/>
    </location>
</feature>
<evidence type="ECO:0000256" key="4">
    <source>
        <dbReference type="ARBA" id="ARBA00023242"/>
    </source>
</evidence>
<reference evidence="9 10" key="1">
    <citation type="submission" date="2018-08" db="EMBL/GenBank/DDBJ databases">
        <title>Aphanomyces genome sequencing and annotation.</title>
        <authorList>
            <person name="Minardi D."/>
            <person name="Oidtmann B."/>
            <person name="Van Der Giezen M."/>
            <person name="Studholme D.J."/>
        </authorList>
    </citation>
    <scope>NUCLEOTIDE SEQUENCE [LARGE SCALE GENOMIC DNA]</scope>
    <source>
        <strain evidence="9 10">Yx</strain>
    </source>
</reference>
<name>A0A397AWY8_APHAT</name>
<feature type="region of interest" description="Disordered" evidence="5">
    <location>
        <begin position="275"/>
        <end position="294"/>
    </location>
</feature>
<dbReference type="VEuPathDB" id="FungiDB:H257_04985"/>
<dbReference type="PROSITE" id="PS50090">
    <property type="entry name" value="MYB_LIKE"/>
    <property type="match status" value="1"/>
</dbReference>
<feature type="domain" description="Myb-like" evidence="6">
    <location>
        <begin position="35"/>
        <end position="85"/>
    </location>
</feature>
<feature type="region of interest" description="Disordered" evidence="5">
    <location>
        <begin position="111"/>
        <end position="149"/>
    </location>
</feature>
<proteinExistence type="predicted"/>
<evidence type="ECO:0000259" key="6">
    <source>
        <dbReference type="PROSITE" id="PS50090"/>
    </source>
</evidence>
<dbReference type="GO" id="GO:0003677">
    <property type="term" value="F:DNA binding"/>
    <property type="evidence" value="ECO:0007669"/>
    <property type="project" value="UniProtKB-KW"/>
</dbReference>
<evidence type="ECO:0000256" key="2">
    <source>
        <dbReference type="ARBA" id="ARBA00023125"/>
    </source>
</evidence>
<sequence>MMQLHLKEMVHQDNLVLAGGIVGNHSTSSSTIRVKAPPNGGRWSDHEHKLFLQGIELYGKDWRRIARLVQTRTTVQTRSHAQKHFDRMEKERREDRFLLAERAAKADFIARKASSPSVDTSSVMTKKRTQSAPPKKTTSNTKPPSSELLSNVTFPSAPPPPLAMMKTNFGQTAPRFLDDHMYRYLHGITTKPVLVHELPPAPTLEEFGLPPPNPMECSVLDYISFDDEDESTRPDVEYLFEAMPASDFYSILDEAKGGPSPSTTNHLHQSANDESVNFTSEGTPLTRSNTPHDHPVITYEPSISPVRQQRGLSFPRPIRIDATHNSSVMNSIYVE</sequence>
<dbReference type="SUPFAM" id="SSF46689">
    <property type="entry name" value="Homeodomain-like"/>
    <property type="match status" value="1"/>
</dbReference>
<keyword evidence="2" id="KW-0238">DNA-binding</keyword>
<protein>
    <submittedName>
        <fullName evidence="9">Uncharacterized protein</fullName>
    </submittedName>
</protein>
<evidence type="ECO:0000256" key="3">
    <source>
        <dbReference type="ARBA" id="ARBA00023163"/>
    </source>
</evidence>
<evidence type="ECO:0000259" key="8">
    <source>
        <dbReference type="PROSITE" id="PS51294"/>
    </source>
</evidence>
<feature type="domain" description="HTH myb-type" evidence="8">
    <location>
        <begin position="39"/>
        <end position="89"/>
    </location>
</feature>
<dbReference type="PANTHER" id="PTHR12802:SF155">
    <property type="entry name" value="DEUBIQUITINASE MYSM1"/>
    <property type="match status" value="1"/>
</dbReference>
<comment type="caution">
    <text evidence="9">The sequence shown here is derived from an EMBL/GenBank/DDBJ whole genome shotgun (WGS) entry which is preliminary data.</text>
</comment>
<feature type="compositionally biased region" description="Polar residues" evidence="5">
    <location>
        <begin position="275"/>
        <end position="289"/>
    </location>
</feature>
<dbReference type="InterPro" id="IPR006447">
    <property type="entry name" value="Myb_dom_plants"/>
</dbReference>
<accession>A0A397AWY8</accession>
<dbReference type="Pfam" id="PF00249">
    <property type="entry name" value="Myb_DNA-binding"/>
    <property type="match status" value="1"/>
</dbReference>
<evidence type="ECO:0000256" key="5">
    <source>
        <dbReference type="SAM" id="MobiDB-lite"/>
    </source>
</evidence>
<organism evidence="9 10">
    <name type="scientific">Aphanomyces astaci</name>
    <name type="common">Crayfish plague agent</name>
    <dbReference type="NCBI Taxonomy" id="112090"/>
    <lineage>
        <taxon>Eukaryota</taxon>
        <taxon>Sar</taxon>
        <taxon>Stramenopiles</taxon>
        <taxon>Oomycota</taxon>
        <taxon>Saprolegniomycetes</taxon>
        <taxon>Saprolegniales</taxon>
        <taxon>Verrucalvaceae</taxon>
        <taxon>Aphanomyces</taxon>
    </lineage>
</organism>
<dbReference type="PANTHER" id="PTHR12802">
    <property type="entry name" value="SWI/SNF COMPLEX-RELATED"/>
    <property type="match status" value="1"/>
</dbReference>
<evidence type="ECO:0000313" key="9">
    <source>
        <dbReference type="EMBL" id="RHY12142.1"/>
    </source>
</evidence>
<dbReference type="NCBIfam" id="TIGR01557">
    <property type="entry name" value="myb_SHAQKYF"/>
    <property type="match status" value="1"/>
</dbReference>
<keyword evidence="4" id="KW-0539">Nucleus</keyword>
<dbReference type="InterPro" id="IPR009057">
    <property type="entry name" value="Homeodomain-like_sf"/>
</dbReference>
<keyword evidence="3" id="KW-0804">Transcription</keyword>